<feature type="compositionally biased region" description="Low complexity" evidence="1">
    <location>
        <begin position="207"/>
        <end position="222"/>
    </location>
</feature>
<proteinExistence type="predicted"/>
<accession>A0A917Q8F9</accession>
<gene>
    <name evidence="2" type="ORF">GCM10011591_02990</name>
</gene>
<evidence type="ECO:0000313" key="3">
    <source>
        <dbReference type="Proteomes" id="UP000612956"/>
    </source>
</evidence>
<name>A0A917Q8F9_9NOCA</name>
<dbReference type="InterPro" id="IPR023606">
    <property type="entry name" value="CoA-Trfase_III_dom_1_sf"/>
</dbReference>
<organism evidence="2 3">
    <name type="scientific">Nocardia camponoti</name>
    <dbReference type="NCBI Taxonomy" id="1616106"/>
    <lineage>
        <taxon>Bacteria</taxon>
        <taxon>Bacillati</taxon>
        <taxon>Actinomycetota</taxon>
        <taxon>Actinomycetes</taxon>
        <taxon>Mycobacteriales</taxon>
        <taxon>Nocardiaceae</taxon>
        <taxon>Nocardia</taxon>
    </lineage>
</organism>
<protein>
    <submittedName>
        <fullName evidence="2">L-carnitine dehydratase</fullName>
    </submittedName>
</protein>
<dbReference type="Proteomes" id="UP000612956">
    <property type="component" value="Unassembled WGS sequence"/>
</dbReference>
<comment type="caution">
    <text evidence="2">The sequence shown here is derived from an EMBL/GenBank/DDBJ whole genome shotgun (WGS) entry which is preliminary data.</text>
</comment>
<evidence type="ECO:0000256" key="1">
    <source>
        <dbReference type="SAM" id="MobiDB-lite"/>
    </source>
</evidence>
<dbReference type="Gene3D" id="3.40.50.10540">
    <property type="entry name" value="Crotonobetainyl-coa:carnitine coa-transferase, domain 1"/>
    <property type="match status" value="1"/>
</dbReference>
<dbReference type="SUPFAM" id="SSF89796">
    <property type="entry name" value="CoA-transferase family III (CaiB/BaiF)"/>
    <property type="match status" value="2"/>
</dbReference>
<dbReference type="InterPro" id="IPR050509">
    <property type="entry name" value="CoA-transferase_III"/>
</dbReference>
<dbReference type="Pfam" id="PF02515">
    <property type="entry name" value="CoA_transf_3"/>
    <property type="match status" value="1"/>
</dbReference>
<reference evidence="2" key="1">
    <citation type="journal article" date="2014" name="Int. J. Syst. Evol. Microbiol.">
        <title>Complete genome sequence of Corynebacterium casei LMG S-19264T (=DSM 44701T), isolated from a smear-ripened cheese.</title>
        <authorList>
            <consortium name="US DOE Joint Genome Institute (JGI-PGF)"/>
            <person name="Walter F."/>
            <person name="Albersmeier A."/>
            <person name="Kalinowski J."/>
            <person name="Ruckert C."/>
        </authorList>
    </citation>
    <scope>NUCLEOTIDE SEQUENCE</scope>
    <source>
        <strain evidence="2">CGMCC 4.7278</strain>
    </source>
</reference>
<keyword evidence="3" id="KW-1185">Reference proteome</keyword>
<sequence length="481" mass="50475">MSGVKGHLELVGEYERSIGVEPSAVTSCPEPGARLAATLPVWALAAGSVATVGAALDRLRTALGLPVRPVHLDPDRVTAAFASDRVYRENGETPRAFAELSGFFAARDGWVRTHANYPHHRARLLTAFQLPESTTADELGACFADLPAQEIERRAVAVGAIAAAVRTESEWAATEPGRFAAQGPLVRWTPRTTLPLGTPGQEDGEAAARAATTPTTPDATDATATASAITAGRWLPRTNPTVDRPLGRVRVLDLTRVLAGPVATRTLALFGADVLRIDPPHLPEIGFQFRDTCQGKRSAIVDLRENPALLNALLAEADVLVTGYRPGALATLGVHPDRHPHLITASVSAWGTTGPWGERRGFDSIVQAASGIALIEGAGRPGALPTQALDHASGYLLVAAVIDALRARNTDGISYDVAVALARTAAWLLAHPTRTPNHPPATPPTPSATVTHGDLTTATPAFAEHADYPHPAPGYGSTALI</sequence>
<dbReference type="InterPro" id="IPR003673">
    <property type="entry name" value="CoA-Trfase_fam_III"/>
</dbReference>
<dbReference type="GO" id="GO:0003824">
    <property type="term" value="F:catalytic activity"/>
    <property type="evidence" value="ECO:0007669"/>
    <property type="project" value="InterPro"/>
</dbReference>
<dbReference type="PANTHER" id="PTHR48228">
    <property type="entry name" value="SUCCINYL-COA--D-CITRAMALATE COA-TRANSFERASE"/>
    <property type="match status" value="1"/>
</dbReference>
<evidence type="ECO:0000313" key="2">
    <source>
        <dbReference type="EMBL" id="GGK34745.1"/>
    </source>
</evidence>
<dbReference type="AlphaFoldDB" id="A0A917Q8F9"/>
<reference evidence="2" key="2">
    <citation type="submission" date="2020-09" db="EMBL/GenBank/DDBJ databases">
        <authorList>
            <person name="Sun Q."/>
            <person name="Zhou Y."/>
        </authorList>
    </citation>
    <scope>NUCLEOTIDE SEQUENCE</scope>
    <source>
        <strain evidence="2">CGMCC 4.7278</strain>
    </source>
</reference>
<feature type="region of interest" description="Disordered" evidence="1">
    <location>
        <begin position="194"/>
        <end position="222"/>
    </location>
</feature>
<dbReference type="PANTHER" id="PTHR48228:SF4">
    <property type="entry name" value="BLR3030 PROTEIN"/>
    <property type="match status" value="1"/>
</dbReference>
<dbReference type="EMBL" id="BMMW01000001">
    <property type="protein sequence ID" value="GGK34745.1"/>
    <property type="molecule type" value="Genomic_DNA"/>
</dbReference>